<dbReference type="GO" id="GO:0003677">
    <property type="term" value="F:DNA binding"/>
    <property type="evidence" value="ECO:0007669"/>
    <property type="project" value="UniProtKB-UniRule"/>
</dbReference>
<dbReference type="Pfam" id="PF05920">
    <property type="entry name" value="Homeobox_KN"/>
    <property type="match status" value="1"/>
</dbReference>
<feature type="region of interest" description="Disordered" evidence="6">
    <location>
        <begin position="688"/>
        <end position="727"/>
    </location>
</feature>
<dbReference type="InterPro" id="IPR008422">
    <property type="entry name" value="KN_HD"/>
</dbReference>
<feature type="compositionally biased region" description="Low complexity" evidence="6">
    <location>
        <begin position="303"/>
        <end position="314"/>
    </location>
</feature>
<dbReference type="PANTHER" id="PTHR11850">
    <property type="entry name" value="HOMEOBOX PROTEIN TRANSCRIPTION FACTORS"/>
    <property type="match status" value="1"/>
</dbReference>
<protein>
    <recommendedName>
        <fullName evidence="11">Homeobox and C2H2 transcription factor</fullName>
    </recommendedName>
</protein>
<keyword evidence="3 5" id="KW-0539">Nucleus</keyword>
<feature type="region of interest" description="Disordered" evidence="6">
    <location>
        <begin position="1"/>
        <end position="21"/>
    </location>
</feature>
<dbReference type="InterPro" id="IPR009057">
    <property type="entry name" value="Homeodomain-like_sf"/>
</dbReference>
<dbReference type="AlphaFoldDB" id="A0A1E3B5U9"/>
<dbReference type="PROSITE" id="PS00028">
    <property type="entry name" value="ZINC_FINGER_C2H2_1"/>
    <property type="match status" value="1"/>
</dbReference>
<keyword evidence="1 5" id="KW-0238">DNA-binding</keyword>
<keyword evidence="4" id="KW-0479">Metal-binding</keyword>
<dbReference type="SUPFAM" id="SSF46689">
    <property type="entry name" value="Homeodomain-like"/>
    <property type="match status" value="1"/>
</dbReference>
<dbReference type="SMART" id="SM00355">
    <property type="entry name" value="ZnF_C2H2"/>
    <property type="match status" value="2"/>
</dbReference>
<keyword evidence="2 5" id="KW-0371">Homeobox</keyword>
<keyword evidence="10" id="KW-1185">Reference proteome</keyword>
<dbReference type="STRING" id="573508.A0A1E3B5U9"/>
<dbReference type="GO" id="GO:0008270">
    <property type="term" value="F:zinc ion binding"/>
    <property type="evidence" value="ECO:0007669"/>
    <property type="project" value="UniProtKB-KW"/>
</dbReference>
<feature type="region of interest" description="Disordered" evidence="6">
    <location>
        <begin position="222"/>
        <end position="248"/>
    </location>
</feature>
<feature type="compositionally biased region" description="Polar residues" evidence="6">
    <location>
        <begin position="688"/>
        <end position="703"/>
    </location>
</feature>
<accession>A0A1E3B5U9</accession>
<evidence type="ECO:0008006" key="11">
    <source>
        <dbReference type="Google" id="ProtNLM"/>
    </source>
</evidence>
<dbReference type="CDD" id="cd00086">
    <property type="entry name" value="homeodomain"/>
    <property type="match status" value="1"/>
</dbReference>
<evidence type="ECO:0000256" key="4">
    <source>
        <dbReference type="PROSITE-ProRule" id="PRU00042"/>
    </source>
</evidence>
<evidence type="ECO:0000256" key="1">
    <source>
        <dbReference type="ARBA" id="ARBA00023125"/>
    </source>
</evidence>
<dbReference type="SMART" id="SM00389">
    <property type="entry name" value="HOX"/>
    <property type="match status" value="1"/>
</dbReference>
<feature type="region of interest" description="Disordered" evidence="6">
    <location>
        <begin position="278"/>
        <end position="326"/>
    </location>
</feature>
<evidence type="ECO:0000259" key="7">
    <source>
        <dbReference type="PROSITE" id="PS50071"/>
    </source>
</evidence>
<reference evidence="9 10" key="1">
    <citation type="journal article" date="2016" name="BMC Genomics">
        <title>Comparative genomic and transcriptomic analyses of the Fuzhuan brick tea-fermentation fungus Aspergillus cristatus.</title>
        <authorList>
            <person name="Ge Y."/>
            <person name="Wang Y."/>
            <person name="Liu Y."/>
            <person name="Tan Y."/>
            <person name="Ren X."/>
            <person name="Zhang X."/>
            <person name="Hyde K.D."/>
            <person name="Liu Y."/>
            <person name="Liu Z."/>
        </authorList>
    </citation>
    <scope>NUCLEOTIDE SEQUENCE [LARGE SCALE GENOMIC DNA]</scope>
    <source>
        <strain evidence="9 10">GZAAS20.1005</strain>
    </source>
</reference>
<dbReference type="EMBL" id="JXNT01000012">
    <property type="protein sequence ID" value="ODM16345.1"/>
    <property type="molecule type" value="Genomic_DNA"/>
</dbReference>
<evidence type="ECO:0000313" key="10">
    <source>
        <dbReference type="Proteomes" id="UP000094569"/>
    </source>
</evidence>
<evidence type="ECO:0000259" key="8">
    <source>
        <dbReference type="PROSITE" id="PS50157"/>
    </source>
</evidence>
<keyword evidence="4" id="KW-0863">Zinc-finger</keyword>
<feature type="region of interest" description="Disordered" evidence="6">
    <location>
        <begin position="348"/>
        <end position="372"/>
    </location>
</feature>
<evidence type="ECO:0000256" key="5">
    <source>
        <dbReference type="PROSITE-ProRule" id="PRU00108"/>
    </source>
</evidence>
<dbReference type="PROSITE" id="PS50071">
    <property type="entry name" value="HOMEOBOX_2"/>
    <property type="match status" value="1"/>
</dbReference>
<evidence type="ECO:0000313" key="9">
    <source>
        <dbReference type="EMBL" id="ODM16345.1"/>
    </source>
</evidence>
<feature type="domain" description="Homeobox" evidence="7">
    <location>
        <begin position="166"/>
        <end position="229"/>
    </location>
</feature>
<dbReference type="InterPro" id="IPR001356">
    <property type="entry name" value="HD"/>
</dbReference>
<dbReference type="InterPro" id="IPR050224">
    <property type="entry name" value="TALE_homeobox"/>
</dbReference>
<dbReference type="VEuPathDB" id="FungiDB:SI65_08345"/>
<keyword evidence="4" id="KW-0862">Zinc</keyword>
<dbReference type="OrthoDB" id="5399138at2759"/>
<dbReference type="Gene3D" id="1.10.10.60">
    <property type="entry name" value="Homeodomain-like"/>
    <property type="match status" value="1"/>
</dbReference>
<sequence>MEYFDFEGASHDSFTQDDDVASDQLELDEIDAIARQDSLMLDQSLEGLPNDPPEQDATEQQVPDAAVEPPSETGMFPIVRTKEPCDFCARMGLDCFVARRGVMQKACTCCISLYRECSFTTAKKPGKFLDTLHTVSENVDIPTGGLTGKRAMKSLTGVLTPEEMEARSKKNNARLSREAVRILKTWLYNHREHPYPNEQEKEELKERTGLKRTQISNWLANARRRGKVRSAISASPAQDIPGQEPDMSLMTPMERWKHSPPEHEPAAKSDILRALMTTPLDPSKPRPSQPVGHVRSLSRKTGSSNDDSSLANSNRQPATGSVSSFETSHSSMSDFSFASAFSHRSSLGSFGSMERKDRRRHRKASTPVNEFAQQKARSARIFQCTFCADSFPTKYDWQRHEKSLHLALEKWTCSPEGGTEIIDDTRRCVFCMASDPDDDHLISHDFSLCHEKMPHERTFFRKDHLNQHLRLMHNVKFHPSMDKWRSTTTEIKSRCGFCSATFTTWKERVDHLAAHFKNGADMAQWQGDWGFEPSVQSRVESAVPPYLIGHERKTPNPFKTSHAMAPSDSSFNEFSAGLKVRLDDSNCYHRLQLELTAYIHKSLAAGISPTDQMLQDESRRIIYGNDDPWNQTGADNPVWLNALKRDTGLIPNSDQIQFDNLGMQPPFAAQGGLRQPPVETNAFPRTMYQQDPYSPRASSSGFQSPALRTGRSSTAASAPGSSSGSYACSTGAFPTASNPRISGEWGGIHSAGISSLSTPVSGSIDPFAQMEFDPQFMQQFDEGYDGLQDGLEGLTFEGLEDVGLSGGIEKLPESLDLPSFPASNEMSAPIDIPSPKQQPGIHAPDASGMVFQYYGMGDQEMNH</sequence>
<dbReference type="Proteomes" id="UP000094569">
    <property type="component" value="Unassembled WGS sequence"/>
</dbReference>
<proteinExistence type="predicted"/>
<name>A0A1E3B5U9_ASPCR</name>
<comment type="subcellular location">
    <subcellularLocation>
        <location evidence="5">Nucleus</location>
    </subcellularLocation>
</comment>
<feature type="compositionally biased region" description="Low complexity" evidence="6">
    <location>
        <begin position="709"/>
        <end position="727"/>
    </location>
</feature>
<evidence type="ECO:0000256" key="6">
    <source>
        <dbReference type="SAM" id="MobiDB-lite"/>
    </source>
</evidence>
<dbReference type="GO" id="GO:0006355">
    <property type="term" value="P:regulation of DNA-templated transcription"/>
    <property type="evidence" value="ECO:0007669"/>
    <property type="project" value="InterPro"/>
</dbReference>
<evidence type="ECO:0000256" key="3">
    <source>
        <dbReference type="ARBA" id="ARBA00023242"/>
    </source>
</evidence>
<dbReference type="PROSITE" id="PS50157">
    <property type="entry name" value="ZINC_FINGER_C2H2_2"/>
    <property type="match status" value="1"/>
</dbReference>
<dbReference type="GO" id="GO:0005634">
    <property type="term" value="C:nucleus"/>
    <property type="evidence" value="ECO:0007669"/>
    <property type="project" value="UniProtKB-SubCell"/>
</dbReference>
<feature type="domain" description="C2H2-type" evidence="8">
    <location>
        <begin position="382"/>
        <end position="410"/>
    </location>
</feature>
<gene>
    <name evidence="9" type="ORF">SI65_08345</name>
</gene>
<comment type="caution">
    <text evidence="9">The sequence shown here is derived from an EMBL/GenBank/DDBJ whole genome shotgun (WGS) entry which is preliminary data.</text>
</comment>
<organism evidence="9 10">
    <name type="scientific">Aspergillus cristatus</name>
    <name type="common">Chinese Fuzhuan brick tea-fermentation fungus</name>
    <name type="synonym">Eurotium cristatum</name>
    <dbReference type="NCBI Taxonomy" id="573508"/>
    <lineage>
        <taxon>Eukaryota</taxon>
        <taxon>Fungi</taxon>
        <taxon>Dikarya</taxon>
        <taxon>Ascomycota</taxon>
        <taxon>Pezizomycotina</taxon>
        <taxon>Eurotiomycetes</taxon>
        <taxon>Eurotiomycetidae</taxon>
        <taxon>Eurotiales</taxon>
        <taxon>Aspergillaceae</taxon>
        <taxon>Aspergillus</taxon>
        <taxon>Aspergillus subgen. Aspergillus</taxon>
    </lineage>
</organism>
<dbReference type="InterPro" id="IPR013087">
    <property type="entry name" value="Znf_C2H2_type"/>
</dbReference>
<evidence type="ECO:0000256" key="2">
    <source>
        <dbReference type="ARBA" id="ARBA00023155"/>
    </source>
</evidence>
<feature type="DNA-binding region" description="Homeobox" evidence="5">
    <location>
        <begin position="168"/>
        <end position="230"/>
    </location>
</feature>
<feature type="region of interest" description="Disordered" evidence="6">
    <location>
        <begin position="41"/>
        <end position="75"/>
    </location>
</feature>